<protein>
    <submittedName>
        <fullName evidence="4">Nitroreductase family protein</fullName>
    </submittedName>
</protein>
<evidence type="ECO:0000313" key="5">
    <source>
        <dbReference type="Proteomes" id="UP001168613"/>
    </source>
</evidence>
<dbReference type="PANTHER" id="PTHR43673">
    <property type="entry name" value="NAD(P)H NITROREDUCTASE YDGI-RELATED"/>
    <property type="match status" value="1"/>
</dbReference>
<feature type="domain" description="Nitroreductase" evidence="3">
    <location>
        <begin position="9"/>
        <end position="184"/>
    </location>
</feature>
<accession>A0ABT8EKX4</accession>
<dbReference type="Proteomes" id="UP001168613">
    <property type="component" value="Unassembled WGS sequence"/>
</dbReference>
<organism evidence="4 5">
    <name type="scientific">Alcaligenes endophyticus</name>
    <dbReference type="NCBI Taxonomy" id="1929088"/>
    <lineage>
        <taxon>Bacteria</taxon>
        <taxon>Pseudomonadati</taxon>
        <taxon>Pseudomonadota</taxon>
        <taxon>Betaproteobacteria</taxon>
        <taxon>Burkholderiales</taxon>
        <taxon>Alcaligenaceae</taxon>
        <taxon>Alcaligenes</taxon>
    </lineage>
</organism>
<dbReference type="PANTHER" id="PTHR43673:SF3">
    <property type="entry name" value="NAD(P)H NITROREDUCTASE YODC-RELATED"/>
    <property type="match status" value="1"/>
</dbReference>
<dbReference type="Pfam" id="PF00881">
    <property type="entry name" value="Nitroreductase"/>
    <property type="match status" value="1"/>
</dbReference>
<gene>
    <name evidence="4" type="ORF">LMS43_11155</name>
</gene>
<dbReference type="EMBL" id="JAJHNU010000003">
    <property type="protein sequence ID" value="MDN4121847.1"/>
    <property type="molecule type" value="Genomic_DNA"/>
</dbReference>
<evidence type="ECO:0000313" key="4">
    <source>
        <dbReference type="EMBL" id="MDN4121847.1"/>
    </source>
</evidence>
<evidence type="ECO:0000256" key="1">
    <source>
        <dbReference type="ARBA" id="ARBA00007118"/>
    </source>
</evidence>
<proteinExistence type="inferred from homology"/>
<reference evidence="4" key="1">
    <citation type="submission" date="2021-11" db="EMBL/GenBank/DDBJ databases">
        <title>Draft genome sequence of Alcaligenes endophyticus type strain CCUG 75668T.</title>
        <authorList>
            <person name="Salva-Serra F."/>
            <person name="Duran R.E."/>
            <person name="Seeger M."/>
            <person name="Moore E.R.B."/>
            <person name="Jaen-Luchoro D."/>
        </authorList>
    </citation>
    <scope>NUCLEOTIDE SEQUENCE</scope>
    <source>
        <strain evidence="4">CCUG 75668</strain>
    </source>
</reference>
<dbReference type="RefSeq" id="WP_266123145.1">
    <property type="nucleotide sequence ID" value="NZ_JAJHNU010000003.1"/>
</dbReference>
<dbReference type="Gene3D" id="3.40.109.10">
    <property type="entry name" value="NADH Oxidase"/>
    <property type="match status" value="1"/>
</dbReference>
<name>A0ABT8EKX4_9BURK</name>
<evidence type="ECO:0000256" key="2">
    <source>
        <dbReference type="ARBA" id="ARBA00023002"/>
    </source>
</evidence>
<keyword evidence="2" id="KW-0560">Oxidoreductase</keyword>
<evidence type="ECO:0000259" key="3">
    <source>
        <dbReference type="Pfam" id="PF00881"/>
    </source>
</evidence>
<sequence>MMTSFPELLAQRVSTSLFDTSRSLSEADILALIDQAIRAPSAYNMQNWSFLVVHSAAAKQRLLPIAYGQQKVVDAAATIIVNGLLDGHTSFTERFDPLITQGLAQAEHVAQWAAGANRTYSTSQLRQRDEAIRSASLAGMTLMLAAQAQGLVTGPMIGFDPQALAQEFALQEQELPAIMITLGYPTADTASVQKPRIPAHQVCRFV</sequence>
<dbReference type="InterPro" id="IPR000415">
    <property type="entry name" value="Nitroreductase-like"/>
</dbReference>
<dbReference type="InterPro" id="IPR029479">
    <property type="entry name" value="Nitroreductase"/>
</dbReference>
<comment type="caution">
    <text evidence="4">The sequence shown here is derived from an EMBL/GenBank/DDBJ whole genome shotgun (WGS) entry which is preliminary data.</text>
</comment>
<comment type="similarity">
    <text evidence="1">Belongs to the nitroreductase family.</text>
</comment>
<dbReference type="SUPFAM" id="SSF55469">
    <property type="entry name" value="FMN-dependent nitroreductase-like"/>
    <property type="match status" value="1"/>
</dbReference>
<keyword evidence="5" id="KW-1185">Reference proteome</keyword>